<accession>A0A345HYC1</accession>
<gene>
    <name evidence="13" type="ORF">DVK44_32715</name>
</gene>
<evidence type="ECO:0000256" key="5">
    <source>
        <dbReference type="ARBA" id="ARBA00022741"/>
    </source>
</evidence>
<dbReference type="EC" id="2.7.13.3" evidence="2"/>
<feature type="transmembrane region" description="Helical" evidence="10">
    <location>
        <begin position="44"/>
        <end position="63"/>
    </location>
</feature>
<dbReference type="InterPro" id="IPR036890">
    <property type="entry name" value="HATPase_C_sf"/>
</dbReference>
<dbReference type="EMBL" id="CP031194">
    <property type="protein sequence ID" value="AXG81695.1"/>
    <property type="molecule type" value="Genomic_DNA"/>
</dbReference>
<dbReference type="GO" id="GO:0016020">
    <property type="term" value="C:membrane"/>
    <property type="evidence" value="ECO:0007669"/>
    <property type="project" value="InterPro"/>
</dbReference>
<dbReference type="GO" id="GO:0000155">
    <property type="term" value="F:phosphorelay sensor kinase activity"/>
    <property type="evidence" value="ECO:0007669"/>
    <property type="project" value="InterPro"/>
</dbReference>
<evidence type="ECO:0000256" key="3">
    <source>
        <dbReference type="ARBA" id="ARBA00022553"/>
    </source>
</evidence>
<dbReference type="Gene3D" id="3.30.565.10">
    <property type="entry name" value="Histidine kinase-like ATPase, C-terminal domain"/>
    <property type="match status" value="1"/>
</dbReference>
<dbReference type="PANTHER" id="PTHR24421:SF10">
    <property type="entry name" value="NITRATE_NITRITE SENSOR PROTEIN NARQ"/>
    <property type="match status" value="1"/>
</dbReference>
<evidence type="ECO:0000256" key="10">
    <source>
        <dbReference type="SAM" id="Phobius"/>
    </source>
</evidence>
<dbReference type="AlphaFoldDB" id="A0A345HYC1"/>
<keyword evidence="10" id="KW-0472">Membrane</keyword>
<evidence type="ECO:0000256" key="6">
    <source>
        <dbReference type="ARBA" id="ARBA00022777"/>
    </source>
</evidence>
<evidence type="ECO:0000259" key="11">
    <source>
        <dbReference type="Pfam" id="PF02518"/>
    </source>
</evidence>
<dbReference type="InterPro" id="IPR011712">
    <property type="entry name" value="Sig_transdc_His_kin_sub3_dim/P"/>
</dbReference>
<dbReference type="SUPFAM" id="SSF55874">
    <property type="entry name" value="ATPase domain of HSP90 chaperone/DNA topoisomerase II/histidine kinase"/>
    <property type="match status" value="1"/>
</dbReference>
<keyword evidence="7" id="KW-0067">ATP-binding</keyword>
<feature type="domain" description="Signal transduction histidine kinase subgroup 3 dimerisation and phosphoacceptor" evidence="12">
    <location>
        <begin position="179"/>
        <end position="244"/>
    </location>
</feature>
<feature type="transmembrane region" description="Helical" evidence="10">
    <location>
        <begin position="18"/>
        <end position="37"/>
    </location>
</feature>
<evidence type="ECO:0000313" key="14">
    <source>
        <dbReference type="Proteomes" id="UP000253868"/>
    </source>
</evidence>
<dbReference type="OrthoDB" id="227596at2"/>
<evidence type="ECO:0000256" key="7">
    <source>
        <dbReference type="ARBA" id="ARBA00022840"/>
    </source>
</evidence>
<keyword evidence="5" id="KW-0547">Nucleotide-binding</keyword>
<comment type="catalytic activity">
    <reaction evidence="1">
        <text>ATP + protein L-histidine = ADP + protein N-phospho-L-histidine.</text>
        <dbReference type="EC" id="2.7.13.3"/>
    </reaction>
</comment>
<keyword evidence="8" id="KW-0902">Two-component regulatory system</keyword>
<keyword evidence="14" id="KW-1185">Reference proteome</keyword>
<dbReference type="KEGG" id="spad:DVK44_32715"/>
<dbReference type="InterPro" id="IPR050482">
    <property type="entry name" value="Sensor_HK_TwoCompSys"/>
</dbReference>
<protein>
    <recommendedName>
        <fullName evidence="2">histidine kinase</fullName>
        <ecNumber evidence="2">2.7.13.3</ecNumber>
    </recommendedName>
</protein>
<dbReference type="Pfam" id="PF02518">
    <property type="entry name" value="HATPase_c"/>
    <property type="match status" value="1"/>
</dbReference>
<organism evidence="13 14">
    <name type="scientific">Streptomyces paludis</name>
    <dbReference type="NCBI Taxonomy" id="2282738"/>
    <lineage>
        <taxon>Bacteria</taxon>
        <taxon>Bacillati</taxon>
        <taxon>Actinomycetota</taxon>
        <taxon>Actinomycetes</taxon>
        <taxon>Kitasatosporales</taxon>
        <taxon>Streptomycetaceae</taxon>
        <taxon>Streptomyces</taxon>
    </lineage>
</organism>
<dbReference type="Pfam" id="PF07730">
    <property type="entry name" value="HisKA_3"/>
    <property type="match status" value="1"/>
</dbReference>
<feature type="transmembrane region" description="Helical" evidence="10">
    <location>
        <begin position="142"/>
        <end position="160"/>
    </location>
</feature>
<keyword evidence="4" id="KW-0808">Transferase</keyword>
<evidence type="ECO:0000256" key="1">
    <source>
        <dbReference type="ARBA" id="ARBA00000085"/>
    </source>
</evidence>
<feature type="transmembrane region" description="Helical" evidence="10">
    <location>
        <begin position="83"/>
        <end position="104"/>
    </location>
</feature>
<feature type="domain" description="Histidine kinase/HSP90-like ATPase" evidence="11">
    <location>
        <begin position="291"/>
        <end position="405"/>
    </location>
</feature>
<dbReference type="GO" id="GO:0005524">
    <property type="term" value="F:ATP binding"/>
    <property type="evidence" value="ECO:0007669"/>
    <property type="project" value="UniProtKB-KW"/>
</dbReference>
<feature type="region of interest" description="Disordered" evidence="9">
    <location>
        <begin position="330"/>
        <end position="368"/>
    </location>
</feature>
<dbReference type="RefSeq" id="WP_114664236.1">
    <property type="nucleotide sequence ID" value="NZ_CP031194.1"/>
</dbReference>
<proteinExistence type="predicted"/>
<evidence type="ECO:0000256" key="9">
    <source>
        <dbReference type="SAM" id="MobiDB-lite"/>
    </source>
</evidence>
<dbReference type="PANTHER" id="PTHR24421">
    <property type="entry name" value="NITRATE/NITRITE SENSOR PROTEIN NARX-RELATED"/>
    <property type="match status" value="1"/>
</dbReference>
<dbReference type="GO" id="GO:0046983">
    <property type="term" value="F:protein dimerization activity"/>
    <property type="evidence" value="ECO:0007669"/>
    <property type="project" value="InterPro"/>
</dbReference>
<name>A0A345HYC1_9ACTN</name>
<keyword evidence="3" id="KW-0597">Phosphoprotein</keyword>
<sequence length="407" mass="43027">MTVRWQQYAKDRPRVVDALVITLLFGLGFLGCWVGGIGPSGERIARWPGALLEGAACLALWWHRRLPRTVVAATVICANTAGALGYLLTPLLLAPVIAALYWLAVRTDRRTAHIGLVVVVALLVPTALVSDPFHHPLVLKTLGPAFWVLLPVAAGTAVRLRRLYREAVREETRHRIAEERVRIARELHDIVAHHLAVAHAQAGTAAHLVRTHPDRSGQILTDLAGTTSSALRELRAGAGLLRQAGESDAPLEPAPGLGQLPGLTAAFAAAGLTVTVTTEGEARPLSPGVDLTAYRIVQEALTNVTRHTAAVSARVRLAYAHNRLTITVSDDGGGAAPGRAPGRLPSRVPSRVPSRAPGRVPGRVPAQGGGFGLIGIQERARSVGGSLEVGPRPEGGFRVTTALPILP</sequence>
<dbReference type="Proteomes" id="UP000253868">
    <property type="component" value="Chromosome"/>
</dbReference>
<dbReference type="PROSITE" id="PS51257">
    <property type="entry name" value="PROKAR_LIPOPROTEIN"/>
    <property type="match status" value="1"/>
</dbReference>
<evidence type="ECO:0000256" key="4">
    <source>
        <dbReference type="ARBA" id="ARBA00022679"/>
    </source>
</evidence>
<evidence type="ECO:0000313" key="13">
    <source>
        <dbReference type="EMBL" id="AXG81695.1"/>
    </source>
</evidence>
<reference evidence="14" key="1">
    <citation type="submission" date="2018-07" db="EMBL/GenBank/DDBJ databases">
        <authorList>
            <person name="Zhao J."/>
        </authorList>
    </citation>
    <scope>NUCLEOTIDE SEQUENCE [LARGE SCALE GENOMIC DNA]</scope>
    <source>
        <strain evidence="14">GSSD-12</strain>
    </source>
</reference>
<keyword evidence="6 13" id="KW-0418">Kinase</keyword>
<dbReference type="Gene3D" id="1.20.5.1930">
    <property type="match status" value="1"/>
</dbReference>
<feature type="transmembrane region" description="Helical" evidence="10">
    <location>
        <begin position="111"/>
        <end position="130"/>
    </location>
</feature>
<keyword evidence="10" id="KW-0812">Transmembrane</keyword>
<dbReference type="CDD" id="cd16917">
    <property type="entry name" value="HATPase_UhpB-NarQ-NarX-like"/>
    <property type="match status" value="1"/>
</dbReference>
<keyword evidence="10" id="KW-1133">Transmembrane helix</keyword>
<evidence type="ECO:0000259" key="12">
    <source>
        <dbReference type="Pfam" id="PF07730"/>
    </source>
</evidence>
<evidence type="ECO:0000256" key="8">
    <source>
        <dbReference type="ARBA" id="ARBA00023012"/>
    </source>
</evidence>
<evidence type="ECO:0000256" key="2">
    <source>
        <dbReference type="ARBA" id="ARBA00012438"/>
    </source>
</evidence>
<dbReference type="InterPro" id="IPR003594">
    <property type="entry name" value="HATPase_dom"/>
</dbReference>